<accession>A0AAN6J5G9</accession>
<feature type="region of interest" description="Disordered" evidence="1">
    <location>
        <begin position="1"/>
        <end position="69"/>
    </location>
</feature>
<feature type="compositionally biased region" description="Low complexity" evidence="1">
    <location>
        <begin position="191"/>
        <end position="200"/>
    </location>
</feature>
<gene>
    <name evidence="2" type="ORF">LTR82_011369</name>
</gene>
<feature type="region of interest" description="Disordered" evidence="1">
    <location>
        <begin position="173"/>
        <end position="200"/>
    </location>
</feature>
<dbReference type="Proteomes" id="UP001168146">
    <property type="component" value="Unassembled WGS sequence"/>
</dbReference>
<feature type="compositionally biased region" description="Polar residues" evidence="1">
    <location>
        <begin position="181"/>
        <end position="190"/>
    </location>
</feature>
<evidence type="ECO:0000256" key="1">
    <source>
        <dbReference type="SAM" id="MobiDB-lite"/>
    </source>
</evidence>
<organism evidence="2 3">
    <name type="scientific">Friedmanniomyces endolithicus</name>
    <dbReference type="NCBI Taxonomy" id="329885"/>
    <lineage>
        <taxon>Eukaryota</taxon>
        <taxon>Fungi</taxon>
        <taxon>Dikarya</taxon>
        <taxon>Ascomycota</taxon>
        <taxon>Pezizomycotina</taxon>
        <taxon>Dothideomycetes</taxon>
        <taxon>Dothideomycetidae</taxon>
        <taxon>Mycosphaerellales</taxon>
        <taxon>Teratosphaeriaceae</taxon>
        <taxon>Friedmanniomyces</taxon>
    </lineage>
</organism>
<proteinExistence type="predicted"/>
<evidence type="ECO:0000313" key="2">
    <source>
        <dbReference type="EMBL" id="KAK0317600.1"/>
    </source>
</evidence>
<protein>
    <submittedName>
        <fullName evidence="2">Uncharacterized protein</fullName>
    </submittedName>
</protein>
<dbReference type="AlphaFoldDB" id="A0AAN6J5G9"/>
<dbReference type="EMBL" id="JASUXU010000042">
    <property type="protein sequence ID" value="KAK0317600.1"/>
    <property type="molecule type" value="Genomic_DNA"/>
</dbReference>
<feature type="compositionally biased region" description="Polar residues" evidence="1">
    <location>
        <begin position="248"/>
        <end position="260"/>
    </location>
</feature>
<feature type="region of interest" description="Disordered" evidence="1">
    <location>
        <begin position="231"/>
        <end position="291"/>
    </location>
</feature>
<name>A0AAN6J5G9_9PEZI</name>
<feature type="compositionally biased region" description="Basic and acidic residues" evidence="1">
    <location>
        <begin position="231"/>
        <end position="240"/>
    </location>
</feature>
<sequence length="291" mass="31765">MINSGSSTSTSASSTGPRLSHPVGRKNARSIREHYFRSQSGCFVAPLKEQQTEDDEKRSTNRLPPLKPVVDARPRELAICQPNERLPCVKEVLQVSSGDRAASRTSVQSQTLGEISCAAPENVPAHQSVSQPPPFRADDLPQHPTGHLLPFRDVPAIATSMLGGRAMLTAEQEGWGGEQWAPSSPVVSSALQPQQLQRSQQQELLQTAMKKNFEGEATRRELERQKQVWAKESRRWEQQRRQVRIQKHSSTQKASASPSCGASKLSALPSGSQDLTGGGRPKVSSVVSVAH</sequence>
<reference evidence="2" key="1">
    <citation type="submission" date="2021-12" db="EMBL/GenBank/DDBJ databases">
        <title>Black yeast isolated from Biological Soil Crust.</title>
        <authorList>
            <person name="Kurbessoian T."/>
        </authorList>
    </citation>
    <scope>NUCLEOTIDE SEQUENCE</scope>
    <source>
        <strain evidence="2">CCFEE 5208</strain>
    </source>
</reference>
<feature type="compositionally biased region" description="Low complexity" evidence="1">
    <location>
        <begin position="1"/>
        <end position="16"/>
    </location>
</feature>
<comment type="caution">
    <text evidence="2">The sequence shown here is derived from an EMBL/GenBank/DDBJ whole genome shotgun (WGS) entry which is preliminary data.</text>
</comment>
<evidence type="ECO:0000313" key="3">
    <source>
        <dbReference type="Proteomes" id="UP001168146"/>
    </source>
</evidence>